<proteinExistence type="predicted"/>
<dbReference type="SUPFAM" id="SSF47240">
    <property type="entry name" value="Ferritin-like"/>
    <property type="match status" value="1"/>
</dbReference>
<dbReference type="InterPro" id="IPR009078">
    <property type="entry name" value="Ferritin-like_SF"/>
</dbReference>
<evidence type="ECO:0000313" key="2">
    <source>
        <dbReference type="Proteomes" id="UP001324634"/>
    </source>
</evidence>
<dbReference type="Proteomes" id="UP001324634">
    <property type="component" value="Chromosome"/>
</dbReference>
<dbReference type="PANTHER" id="PTHR42782">
    <property type="entry name" value="SI:CH73-314G15.3"/>
    <property type="match status" value="1"/>
</dbReference>
<dbReference type="Pfam" id="PF04305">
    <property type="entry name" value="DUF455"/>
    <property type="match status" value="1"/>
</dbReference>
<organism evidence="1 2">
    <name type="scientific">Peredibacter starrii</name>
    <dbReference type="NCBI Taxonomy" id="28202"/>
    <lineage>
        <taxon>Bacteria</taxon>
        <taxon>Pseudomonadati</taxon>
        <taxon>Bdellovibrionota</taxon>
        <taxon>Bacteriovoracia</taxon>
        <taxon>Bacteriovoracales</taxon>
        <taxon>Bacteriovoracaceae</taxon>
        <taxon>Peredibacter</taxon>
    </lineage>
</organism>
<dbReference type="PIRSF" id="PIRSF012318">
    <property type="entry name" value="UCP012318"/>
    <property type="match status" value="1"/>
</dbReference>
<dbReference type="InterPro" id="IPR007402">
    <property type="entry name" value="DUF455"/>
</dbReference>
<dbReference type="InterPro" id="IPR011197">
    <property type="entry name" value="UCP012318"/>
</dbReference>
<name>A0AAX4HW20_9BACT</name>
<dbReference type="RefSeq" id="WP_321400176.1">
    <property type="nucleotide sequence ID" value="NZ_CP139487.1"/>
</dbReference>
<dbReference type="CDD" id="cd00657">
    <property type="entry name" value="Ferritin_like"/>
    <property type="match status" value="1"/>
</dbReference>
<dbReference type="KEGG" id="psti:SOO65_04320"/>
<reference evidence="1 2" key="1">
    <citation type="submission" date="2023-11" db="EMBL/GenBank/DDBJ databases">
        <title>Peredibacter starrii A3.12.</title>
        <authorList>
            <person name="Mitchell R.J."/>
        </authorList>
    </citation>
    <scope>NUCLEOTIDE SEQUENCE [LARGE SCALE GENOMIC DNA]</scope>
    <source>
        <strain evidence="1 2">A3.12</strain>
    </source>
</reference>
<dbReference type="PANTHER" id="PTHR42782:SF2">
    <property type="entry name" value="3-OXOACYL-[ACYL-CARRIER-PROTEIN] SYNTHASE-LIKE PROTEIN"/>
    <property type="match status" value="1"/>
</dbReference>
<sequence>MPQKPLENTDNPISYFEYAKTILQGTTLEDKYFSAAINWDEWKGIELPSLPGRAAPINFSADQIKFPKAPNLNIAEKKAIALHSFANHELLAIEMMAAALLIYPHKTEEDIRFKRGIVSALKDEQKHLGLYIARLNELGYQFGDFPLNDFFWRQMTKLKTPNQYTAVMSLTFEAANLDFAQYYAKIFRDFGDEKTADILDIVLEDEISHVAFGSHWMKKWREDKDLWSYYLESLPFPLTPARSKGIGFDPKIHERAMNDADFTHKLDLFEDDFKITKRW</sequence>
<dbReference type="AlphaFoldDB" id="A0AAX4HW20"/>
<keyword evidence="2" id="KW-1185">Reference proteome</keyword>
<dbReference type="EMBL" id="CP139487">
    <property type="protein sequence ID" value="WPU67209.1"/>
    <property type="molecule type" value="Genomic_DNA"/>
</dbReference>
<accession>A0AAX4HW20</accession>
<evidence type="ECO:0000313" key="1">
    <source>
        <dbReference type="EMBL" id="WPU67209.1"/>
    </source>
</evidence>
<protein>
    <submittedName>
        <fullName evidence="1">DUF455 family protein</fullName>
    </submittedName>
</protein>
<gene>
    <name evidence="1" type="ORF">SOO65_04320</name>
</gene>